<evidence type="ECO:0000313" key="1">
    <source>
        <dbReference type="EMBL" id="MPC74454.1"/>
    </source>
</evidence>
<gene>
    <name evidence="1" type="ORF">E2C01_068813</name>
</gene>
<dbReference type="Proteomes" id="UP000324222">
    <property type="component" value="Unassembled WGS sequence"/>
</dbReference>
<protein>
    <submittedName>
        <fullName evidence="1">Uncharacterized protein</fullName>
    </submittedName>
</protein>
<reference evidence="1 2" key="1">
    <citation type="submission" date="2019-05" db="EMBL/GenBank/DDBJ databases">
        <title>Another draft genome of Portunus trituberculatus and its Hox gene families provides insights of decapod evolution.</title>
        <authorList>
            <person name="Jeong J.-H."/>
            <person name="Song I."/>
            <person name="Kim S."/>
            <person name="Choi T."/>
            <person name="Kim D."/>
            <person name="Ryu S."/>
            <person name="Kim W."/>
        </authorList>
    </citation>
    <scope>NUCLEOTIDE SEQUENCE [LARGE SCALE GENOMIC DNA]</scope>
    <source>
        <tissue evidence="1">Muscle</tissue>
    </source>
</reference>
<sequence>MDALLLLLLLLILLLLLLLLLLISPPQQFPLTPLFPGRVFPSPQPHASATGHFAAARWVHISNWACNG</sequence>
<proteinExistence type="predicted"/>
<dbReference type="EMBL" id="VSRR010038960">
    <property type="protein sequence ID" value="MPC74454.1"/>
    <property type="molecule type" value="Genomic_DNA"/>
</dbReference>
<dbReference type="AlphaFoldDB" id="A0A5B7I149"/>
<accession>A0A5B7I149</accession>
<comment type="caution">
    <text evidence="1">The sequence shown here is derived from an EMBL/GenBank/DDBJ whole genome shotgun (WGS) entry which is preliminary data.</text>
</comment>
<name>A0A5B7I149_PORTR</name>
<evidence type="ECO:0000313" key="2">
    <source>
        <dbReference type="Proteomes" id="UP000324222"/>
    </source>
</evidence>
<keyword evidence="2" id="KW-1185">Reference proteome</keyword>
<organism evidence="1 2">
    <name type="scientific">Portunus trituberculatus</name>
    <name type="common">Swimming crab</name>
    <name type="synonym">Neptunus trituberculatus</name>
    <dbReference type="NCBI Taxonomy" id="210409"/>
    <lineage>
        <taxon>Eukaryota</taxon>
        <taxon>Metazoa</taxon>
        <taxon>Ecdysozoa</taxon>
        <taxon>Arthropoda</taxon>
        <taxon>Crustacea</taxon>
        <taxon>Multicrustacea</taxon>
        <taxon>Malacostraca</taxon>
        <taxon>Eumalacostraca</taxon>
        <taxon>Eucarida</taxon>
        <taxon>Decapoda</taxon>
        <taxon>Pleocyemata</taxon>
        <taxon>Brachyura</taxon>
        <taxon>Eubrachyura</taxon>
        <taxon>Portunoidea</taxon>
        <taxon>Portunidae</taxon>
        <taxon>Portuninae</taxon>
        <taxon>Portunus</taxon>
    </lineage>
</organism>